<evidence type="ECO:0000256" key="7">
    <source>
        <dbReference type="ARBA" id="ARBA00032166"/>
    </source>
</evidence>
<evidence type="ECO:0000313" key="12">
    <source>
        <dbReference type="Proteomes" id="UP001147747"/>
    </source>
</evidence>
<comment type="caution">
    <text evidence="11">The sequence shown here is derived from an EMBL/GenBank/DDBJ whole genome shotgun (WGS) entry which is preliminary data.</text>
</comment>
<dbReference type="GeneID" id="81368420"/>
<evidence type="ECO:0000256" key="3">
    <source>
        <dbReference type="ARBA" id="ARBA00022603"/>
    </source>
</evidence>
<dbReference type="EC" id="2.1.1.221" evidence="1"/>
<feature type="domain" description="SAM-dependent MTase TRM10-type" evidence="10">
    <location>
        <begin position="142"/>
        <end position="359"/>
    </location>
</feature>
<dbReference type="CDD" id="cd18089">
    <property type="entry name" value="SPOUT_Trm10-like"/>
    <property type="match status" value="1"/>
</dbReference>
<dbReference type="PROSITE" id="PS51675">
    <property type="entry name" value="SAM_MT_TRM10"/>
    <property type="match status" value="1"/>
</dbReference>
<keyword evidence="12" id="KW-1185">Reference proteome</keyword>
<evidence type="ECO:0000259" key="10">
    <source>
        <dbReference type="PROSITE" id="PS51675"/>
    </source>
</evidence>
<proteinExistence type="predicted"/>
<dbReference type="GO" id="GO:0052905">
    <property type="term" value="F:tRNA (guanosine(9)-N1)-methyltransferase activity"/>
    <property type="evidence" value="ECO:0007669"/>
    <property type="project" value="UniProtKB-EC"/>
</dbReference>
<feature type="compositionally biased region" description="Acidic residues" evidence="9">
    <location>
        <begin position="374"/>
        <end position="393"/>
    </location>
</feature>
<gene>
    <name evidence="11" type="ORF">N7509_004803</name>
</gene>
<dbReference type="GO" id="GO:0005634">
    <property type="term" value="C:nucleus"/>
    <property type="evidence" value="ECO:0007669"/>
    <property type="project" value="TreeGrafter"/>
</dbReference>
<name>A0A9X0B9F7_9EURO</name>
<dbReference type="OrthoDB" id="278300at2759"/>
<keyword evidence="5" id="KW-0949">S-adenosyl-L-methionine</keyword>
<dbReference type="AlphaFoldDB" id="A0A9X0B9F7"/>
<evidence type="ECO:0000313" key="11">
    <source>
        <dbReference type="EMBL" id="KAJ5396690.1"/>
    </source>
</evidence>
<dbReference type="GO" id="GO:0000049">
    <property type="term" value="F:tRNA binding"/>
    <property type="evidence" value="ECO:0007669"/>
    <property type="project" value="TreeGrafter"/>
</dbReference>
<keyword evidence="3" id="KW-0489">Methyltransferase</keyword>
<accession>A0A9X0B9F7</accession>
<dbReference type="PANTHER" id="PTHR13563">
    <property type="entry name" value="TRNA (GUANINE-9-) METHYLTRANSFERASE"/>
    <property type="match status" value="1"/>
</dbReference>
<dbReference type="InterPro" id="IPR007356">
    <property type="entry name" value="tRNA_m1G_MeTrfase_euk"/>
</dbReference>
<organism evidence="11 12">
    <name type="scientific">Penicillium cosmopolitanum</name>
    <dbReference type="NCBI Taxonomy" id="1131564"/>
    <lineage>
        <taxon>Eukaryota</taxon>
        <taxon>Fungi</taxon>
        <taxon>Dikarya</taxon>
        <taxon>Ascomycota</taxon>
        <taxon>Pezizomycotina</taxon>
        <taxon>Eurotiomycetes</taxon>
        <taxon>Eurotiomycetidae</taxon>
        <taxon>Eurotiales</taxon>
        <taxon>Aspergillaceae</taxon>
        <taxon>Penicillium</taxon>
    </lineage>
</organism>
<feature type="compositionally biased region" description="Basic and acidic residues" evidence="9">
    <location>
        <begin position="92"/>
        <end position="113"/>
    </location>
</feature>
<feature type="region of interest" description="Disordered" evidence="9">
    <location>
        <begin position="357"/>
        <end position="394"/>
    </location>
</feature>
<evidence type="ECO:0000256" key="4">
    <source>
        <dbReference type="ARBA" id="ARBA00022679"/>
    </source>
</evidence>
<evidence type="ECO:0000256" key="8">
    <source>
        <dbReference type="ARBA" id="ARBA00048434"/>
    </source>
</evidence>
<feature type="region of interest" description="Disordered" evidence="9">
    <location>
        <begin position="1"/>
        <end position="113"/>
    </location>
</feature>
<dbReference type="EMBL" id="JAPZBU010000006">
    <property type="protein sequence ID" value="KAJ5396690.1"/>
    <property type="molecule type" value="Genomic_DNA"/>
</dbReference>
<keyword evidence="4" id="KW-0808">Transferase</keyword>
<feature type="compositionally biased region" description="Basic and acidic residues" evidence="9">
    <location>
        <begin position="359"/>
        <end position="373"/>
    </location>
</feature>
<sequence length="414" mass="46452">MSDDERPRKLAKIGNTDEFTKQQLGPAMTGAIPANNESEKMDAQTTNESTLASSELPGDTLNETTETAPAEGTEESAPKMSKNQLKKLRRQAKWEEERDIRKAKRKDLAQKKKERRYEEIKVARENGGAEAVAALKKQWEGTKAKFGRSKLLPFTIVVDCSYDELMNPKERISLSSQLTRIYSDNSRSPWRGNLIFSTFDKLLKERFDTTLSSYKLWKGIQFIPEDFVQAAEIAKGHMASSRGGKLVGPFDNYPDAKPEEGEVIYLSSDSENTLTELKPYCTYIIGGLVDKNRYKAVCYKNAVEKGIKTAKLPISEYIKMTDRSVLTTNHVVDIMLKWLELGDWGEAFMKVLPPRKGGKLKEKASNQDNKDGDAEADGGAEEEVVEDEQEESDVTLMEQIMADAAGEGEDEHEP</sequence>
<dbReference type="Gene3D" id="3.40.1280.30">
    <property type="match status" value="1"/>
</dbReference>
<dbReference type="InterPro" id="IPR028564">
    <property type="entry name" value="MT_TRM10-typ"/>
</dbReference>
<reference evidence="11" key="1">
    <citation type="submission" date="2022-12" db="EMBL/GenBank/DDBJ databases">
        <authorList>
            <person name="Petersen C."/>
        </authorList>
    </citation>
    <scope>NUCLEOTIDE SEQUENCE</scope>
    <source>
        <strain evidence="11">IBT 29677</strain>
    </source>
</reference>
<evidence type="ECO:0000256" key="5">
    <source>
        <dbReference type="ARBA" id="ARBA00022691"/>
    </source>
</evidence>
<evidence type="ECO:0000256" key="2">
    <source>
        <dbReference type="ARBA" id="ARBA00020451"/>
    </source>
</evidence>
<evidence type="ECO:0000256" key="1">
    <source>
        <dbReference type="ARBA" id="ARBA00012797"/>
    </source>
</evidence>
<dbReference type="GO" id="GO:0002939">
    <property type="term" value="P:tRNA N1-guanine methylation"/>
    <property type="evidence" value="ECO:0007669"/>
    <property type="project" value="TreeGrafter"/>
</dbReference>
<feature type="compositionally biased region" description="Polar residues" evidence="9">
    <location>
        <begin position="43"/>
        <end position="53"/>
    </location>
</feature>
<dbReference type="RefSeq" id="XP_056488742.1">
    <property type="nucleotide sequence ID" value="XM_056629440.1"/>
</dbReference>
<dbReference type="InterPro" id="IPR038459">
    <property type="entry name" value="MT_TRM10-typ_sf"/>
</dbReference>
<reference evidence="11" key="2">
    <citation type="journal article" date="2023" name="IMA Fungus">
        <title>Comparative genomic study of the Penicillium genus elucidates a diverse pangenome and 15 lateral gene transfer events.</title>
        <authorList>
            <person name="Petersen C."/>
            <person name="Sorensen T."/>
            <person name="Nielsen M.R."/>
            <person name="Sondergaard T.E."/>
            <person name="Sorensen J.L."/>
            <person name="Fitzpatrick D.A."/>
            <person name="Frisvad J.C."/>
            <person name="Nielsen K.L."/>
        </authorList>
    </citation>
    <scope>NUCLEOTIDE SEQUENCE</scope>
    <source>
        <strain evidence="11">IBT 29677</strain>
    </source>
</reference>
<comment type="catalytic activity">
    <reaction evidence="8">
        <text>guanosine(9) in tRNA + S-adenosyl-L-methionine = N(1)-methylguanosine(9) in tRNA + S-adenosyl-L-homocysteine + H(+)</text>
        <dbReference type="Rhea" id="RHEA:43156"/>
        <dbReference type="Rhea" id="RHEA-COMP:10367"/>
        <dbReference type="Rhea" id="RHEA-COMP:10368"/>
        <dbReference type="ChEBI" id="CHEBI:15378"/>
        <dbReference type="ChEBI" id="CHEBI:57856"/>
        <dbReference type="ChEBI" id="CHEBI:59789"/>
        <dbReference type="ChEBI" id="CHEBI:73542"/>
        <dbReference type="ChEBI" id="CHEBI:74269"/>
        <dbReference type="EC" id="2.1.1.221"/>
    </reaction>
</comment>
<evidence type="ECO:0000256" key="6">
    <source>
        <dbReference type="ARBA" id="ARBA00031792"/>
    </source>
</evidence>
<dbReference type="Proteomes" id="UP001147747">
    <property type="component" value="Unassembled WGS sequence"/>
</dbReference>
<dbReference type="PANTHER" id="PTHR13563:SF13">
    <property type="entry name" value="TRNA METHYLTRANSFERASE 10 HOMOLOG A"/>
    <property type="match status" value="1"/>
</dbReference>
<evidence type="ECO:0000256" key="9">
    <source>
        <dbReference type="SAM" id="MobiDB-lite"/>
    </source>
</evidence>
<protein>
    <recommendedName>
        <fullName evidence="2">tRNA (guanine(9)-N1)-methyltransferase</fullName>
        <ecNumber evidence="1">2.1.1.221</ecNumber>
    </recommendedName>
    <alternativeName>
        <fullName evidence="7">tRNA methyltransferase 10</fullName>
    </alternativeName>
    <alternativeName>
        <fullName evidence="6">tRNA(m1G9)-methyltransferase</fullName>
    </alternativeName>
</protein>